<dbReference type="SMART" id="SM00646">
    <property type="entry name" value="Ami_3"/>
    <property type="match status" value="1"/>
</dbReference>
<feature type="domain" description="MurNAc-LAA" evidence="2">
    <location>
        <begin position="114"/>
        <end position="227"/>
    </location>
</feature>
<dbReference type="SUPFAM" id="SSF53187">
    <property type="entry name" value="Zn-dependent exopeptidases"/>
    <property type="match status" value="1"/>
</dbReference>
<dbReference type="EMBL" id="PVXO01000005">
    <property type="protein sequence ID" value="PRR80525.1"/>
    <property type="molecule type" value="Genomic_DNA"/>
</dbReference>
<dbReference type="EC" id="3.5.1.28" evidence="3"/>
<dbReference type="PANTHER" id="PTHR30404:SF0">
    <property type="entry name" value="N-ACETYLMURAMOYL-L-ALANINE AMIDASE AMIC"/>
    <property type="match status" value="1"/>
</dbReference>
<dbReference type="RefSeq" id="WP_423236787.1">
    <property type="nucleotide sequence ID" value="NZ_PVXO01000005.1"/>
</dbReference>
<dbReference type="InterPro" id="IPR050695">
    <property type="entry name" value="N-acetylmuramoyl_amidase_3"/>
</dbReference>
<dbReference type="PANTHER" id="PTHR30404">
    <property type="entry name" value="N-ACETYLMURAMOYL-L-ALANINE AMIDASE"/>
    <property type="match status" value="1"/>
</dbReference>
<keyword evidence="4" id="KW-1185">Reference proteome</keyword>
<evidence type="ECO:0000256" key="1">
    <source>
        <dbReference type="ARBA" id="ARBA00022801"/>
    </source>
</evidence>
<dbReference type="NCBIfam" id="TIGR02883">
    <property type="entry name" value="spore_cwlD"/>
    <property type="match status" value="1"/>
</dbReference>
<organism evidence="3 4">
    <name type="scientific">Clostridium liquoris</name>
    <dbReference type="NCBI Taxonomy" id="1289519"/>
    <lineage>
        <taxon>Bacteria</taxon>
        <taxon>Bacillati</taxon>
        <taxon>Bacillota</taxon>
        <taxon>Clostridia</taxon>
        <taxon>Eubacteriales</taxon>
        <taxon>Clostridiaceae</taxon>
        <taxon>Clostridium</taxon>
    </lineage>
</organism>
<dbReference type="GO" id="GO:0030288">
    <property type="term" value="C:outer membrane-bounded periplasmic space"/>
    <property type="evidence" value="ECO:0007669"/>
    <property type="project" value="TreeGrafter"/>
</dbReference>
<dbReference type="CDD" id="cd02696">
    <property type="entry name" value="MurNAc-LAA"/>
    <property type="match status" value="1"/>
</dbReference>
<evidence type="ECO:0000259" key="2">
    <source>
        <dbReference type="SMART" id="SM00646"/>
    </source>
</evidence>
<dbReference type="AlphaFoldDB" id="A0A2T0B9J6"/>
<evidence type="ECO:0000313" key="4">
    <source>
        <dbReference type="Proteomes" id="UP000239706"/>
    </source>
</evidence>
<dbReference type="InterPro" id="IPR002508">
    <property type="entry name" value="MurNAc-LAA_cat"/>
</dbReference>
<dbReference type="GO" id="GO:0008745">
    <property type="term" value="F:N-acetylmuramoyl-L-alanine amidase activity"/>
    <property type="evidence" value="ECO:0007669"/>
    <property type="project" value="UniProtKB-EC"/>
</dbReference>
<proteinExistence type="predicted"/>
<accession>A0A2T0B9J6</accession>
<evidence type="ECO:0000313" key="3">
    <source>
        <dbReference type="EMBL" id="PRR80525.1"/>
    </source>
</evidence>
<sequence length="233" mass="26708">MHSHKRKIITLLAIGVYCICIFVNMDVLACTAEKNLIDQKIILIDPGHGGMDGGAVSKNGTIEKDINLSISLKLRSELEKLGFKAVMTREEDKWLCSDKGKIREKKREDLYNRWKMKKESNCDAFVSIHLNMFPESKYYGAQVWYSNNENSLKLASLIQSNFKLYLDQSNKRLEKPANDAYKILRNGDNIPSVIVECGFLSNAQEEQKLKDEEYQSKIAIIVAKSVKEYFENQ</sequence>
<name>A0A2T0B9J6_9CLOT</name>
<comment type="caution">
    <text evidence="3">The sequence shown here is derived from an EMBL/GenBank/DDBJ whole genome shotgun (WGS) entry which is preliminary data.</text>
</comment>
<dbReference type="InterPro" id="IPR014234">
    <property type="entry name" value="Spore_CwlD"/>
</dbReference>
<dbReference type="Gene3D" id="3.40.630.40">
    <property type="entry name" value="Zn-dependent exopeptidases"/>
    <property type="match status" value="1"/>
</dbReference>
<gene>
    <name evidence="3" type="primary">amiB</name>
    <name evidence="3" type="ORF">CLLI_00980</name>
</gene>
<dbReference type="GO" id="GO:0009253">
    <property type="term" value="P:peptidoglycan catabolic process"/>
    <property type="evidence" value="ECO:0007669"/>
    <property type="project" value="InterPro"/>
</dbReference>
<dbReference type="Pfam" id="PF01520">
    <property type="entry name" value="Amidase_3"/>
    <property type="match status" value="1"/>
</dbReference>
<keyword evidence="1 3" id="KW-0378">Hydrolase</keyword>
<protein>
    <submittedName>
        <fullName evidence="3">N-acetylmuramoyl-L-alanine amidase AmiB</fullName>
        <ecNumber evidence="3">3.5.1.28</ecNumber>
    </submittedName>
</protein>
<dbReference type="Proteomes" id="UP000239706">
    <property type="component" value="Unassembled WGS sequence"/>
</dbReference>
<reference evidence="3 4" key="1">
    <citation type="submission" date="2018-03" db="EMBL/GenBank/DDBJ databases">
        <title>Genome sequence of Clostridium liquoris DSM 100320.</title>
        <authorList>
            <person name="Poehlein A."/>
            <person name="Daniel R."/>
        </authorList>
    </citation>
    <scope>NUCLEOTIDE SEQUENCE [LARGE SCALE GENOMIC DNA]</scope>
    <source>
        <strain evidence="3 4">DSM 100320</strain>
    </source>
</reference>